<dbReference type="PANTHER" id="PTHR10314">
    <property type="entry name" value="CYSTATHIONINE BETA-SYNTHASE"/>
    <property type="match status" value="1"/>
</dbReference>
<organism evidence="9 10">
    <name type="scientific">Pseudomonas syringae pv. primulae</name>
    <dbReference type="NCBI Taxonomy" id="251707"/>
    <lineage>
        <taxon>Bacteria</taxon>
        <taxon>Pseudomonadati</taxon>
        <taxon>Pseudomonadota</taxon>
        <taxon>Gammaproteobacteria</taxon>
        <taxon>Pseudomonadales</taxon>
        <taxon>Pseudomonadaceae</taxon>
        <taxon>Pseudomonas</taxon>
    </lineage>
</organism>
<comment type="subunit">
    <text evidence="3">Homodimer.</text>
</comment>
<accession>A0A3M4S420</accession>
<evidence type="ECO:0000313" key="10">
    <source>
        <dbReference type="Proteomes" id="UP000276615"/>
    </source>
</evidence>
<dbReference type="SUPFAM" id="SSF53686">
    <property type="entry name" value="Tryptophan synthase beta subunit-like PLP-dependent enzymes"/>
    <property type="match status" value="1"/>
</dbReference>
<feature type="domain" description="Tryptophan synthase beta chain-like PALP" evidence="8">
    <location>
        <begin position="35"/>
        <end position="305"/>
    </location>
</feature>
<evidence type="ECO:0000256" key="6">
    <source>
        <dbReference type="ARBA" id="ARBA00022898"/>
    </source>
</evidence>
<evidence type="ECO:0000256" key="2">
    <source>
        <dbReference type="ARBA" id="ARBA00004962"/>
    </source>
</evidence>
<dbReference type="CDD" id="cd01561">
    <property type="entry name" value="CBS_like"/>
    <property type="match status" value="1"/>
</dbReference>
<comment type="caution">
    <text evidence="9">The sequence shown here is derived from an EMBL/GenBank/DDBJ whole genome shotgun (WGS) entry which is preliminary data.</text>
</comment>
<keyword evidence="6" id="KW-0663">Pyridoxal phosphate</keyword>
<dbReference type="NCBIfam" id="TIGR03945">
    <property type="entry name" value="PLP_SbnA_fam"/>
    <property type="match status" value="1"/>
</dbReference>
<gene>
    <name evidence="9" type="ORF">ALP92_01128</name>
</gene>
<evidence type="ECO:0000259" key="8">
    <source>
        <dbReference type="Pfam" id="PF00291"/>
    </source>
</evidence>
<comment type="pathway">
    <text evidence="2">Amino-acid biosynthesis; L-cysteine biosynthesis; L-cysteine from L-serine: step 2/2.</text>
</comment>
<name>A0A3M4S420_9PSED</name>
<proteinExistence type="predicted"/>
<dbReference type="InterPro" id="IPR023927">
    <property type="entry name" value="SbnA"/>
</dbReference>
<dbReference type="GO" id="GO:0004124">
    <property type="term" value="F:cysteine synthase activity"/>
    <property type="evidence" value="ECO:0007669"/>
    <property type="project" value="UniProtKB-EC"/>
</dbReference>
<protein>
    <recommendedName>
        <fullName evidence="4">cysteine synthase</fullName>
        <ecNumber evidence="4">2.5.1.47</ecNumber>
    </recommendedName>
</protein>
<reference evidence="9 10" key="1">
    <citation type="submission" date="2018-08" db="EMBL/GenBank/DDBJ databases">
        <title>Recombination of ecologically and evolutionarily significant loci maintains genetic cohesion in the Pseudomonas syringae species complex.</title>
        <authorList>
            <person name="Dillon M."/>
            <person name="Thakur S."/>
            <person name="Almeida R.N.D."/>
            <person name="Weir B.S."/>
            <person name="Guttman D.S."/>
        </authorList>
    </citation>
    <scope>NUCLEOTIDE SEQUENCE [LARGE SCALE GENOMIC DNA]</scope>
    <source>
        <strain evidence="9 10">ICMP 8670</strain>
    </source>
</reference>
<keyword evidence="5" id="KW-0808">Transferase</keyword>
<dbReference type="InterPro" id="IPR050214">
    <property type="entry name" value="Cys_Synth/Cystath_Beta-Synth"/>
</dbReference>
<evidence type="ECO:0000256" key="5">
    <source>
        <dbReference type="ARBA" id="ARBA00022679"/>
    </source>
</evidence>
<dbReference type="Proteomes" id="UP000276615">
    <property type="component" value="Unassembled WGS sequence"/>
</dbReference>
<sequence>MHQFCWLDQEFAMLTTTSLDLIMRDVFLELPEFMPGSRTVLKLEGHHITGSIKIKPAIALIEAAEASGLATPGVNTFIESSSGNLGVAMSCVCASKGYRFICVTDPMATQANLKAIHAYGGHTIIVDRRDANGGFLGARIETIQQMCANDPTCIWVNQYEHPANVQAHREQTAQEILRTFPSPEWLFIGVGTSGTFMGCAEAFKQASPATRLVAVDPLGSVSFNGSPGKRLIPGIGASQKPKLLDASKADFVVSVSERDTIATCRDVARRYGILLGGSSGSTLAAIATLSAQIKRGSTLVVIAPDLGEKYLDTIYDDAWVNQHFFTSHQTVELSL</sequence>
<evidence type="ECO:0000256" key="3">
    <source>
        <dbReference type="ARBA" id="ARBA00011738"/>
    </source>
</evidence>
<dbReference type="Pfam" id="PF00291">
    <property type="entry name" value="PALP"/>
    <property type="match status" value="1"/>
</dbReference>
<comment type="cofactor">
    <cofactor evidence="1">
        <name>pyridoxal 5'-phosphate</name>
        <dbReference type="ChEBI" id="CHEBI:597326"/>
    </cofactor>
</comment>
<dbReference type="Gene3D" id="3.40.50.1100">
    <property type="match status" value="2"/>
</dbReference>
<dbReference type="InterPro" id="IPR001926">
    <property type="entry name" value="TrpB-like_PALP"/>
</dbReference>
<dbReference type="AlphaFoldDB" id="A0A3M4S420"/>
<evidence type="ECO:0000256" key="4">
    <source>
        <dbReference type="ARBA" id="ARBA00012681"/>
    </source>
</evidence>
<dbReference type="InterPro" id="IPR036052">
    <property type="entry name" value="TrpB-like_PALP_sf"/>
</dbReference>
<dbReference type="EC" id="2.5.1.47" evidence="4"/>
<comment type="catalytic activity">
    <reaction evidence="7">
        <text>O-acetyl-L-serine + hydrogen sulfide = L-cysteine + acetate</text>
        <dbReference type="Rhea" id="RHEA:14829"/>
        <dbReference type="ChEBI" id="CHEBI:29919"/>
        <dbReference type="ChEBI" id="CHEBI:30089"/>
        <dbReference type="ChEBI" id="CHEBI:35235"/>
        <dbReference type="ChEBI" id="CHEBI:58340"/>
        <dbReference type="EC" id="2.5.1.47"/>
    </reaction>
</comment>
<dbReference type="EMBL" id="RBRQ01000175">
    <property type="protein sequence ID" value="RMR09649.1"/>
    <property type="molecule type" value="Genomic_DNA"/>
</dbReference>
<evidence type="ECO:0000256" key="1">
    <source>
        <dbReference type="ARBA" id="ARBA00001933"/>
    </source>
</evidence>
<evidence type="ECO:0000256" key="7">
    <source>
        <dbReference type="ARBA" id="ARBA00047931"/>
    </source>
</evidence>
<evidence type="ECO:0000313" key="9">
    <source>
        <dbReference type="EMBL" id="RMR09649.1"/>
    </source>
</evidence>